<keyword evidence="5" id="KW-1185">Reference proteome</keyword>
<keyword evidence="2" id="KW-1133">Transmembrane helix</keyword>
<feature type="transmembrane region" description="Helical" evidence="2">
    <location>
        <begin position="108"/>
        <end position="128"/>
    </location>
</feature>
<protein>
    <submittedName>
        <fullName evidence="4">Uncharacterized protein</fullName>
    </submittedName>
</protein>
<evidence type="ECO:0000256" key="2">
    <source>
        <dbReference type="SAM" id="Phobius"/>
    </source>
</evidence>
<feature type="region of interest" description="Disordered" evidence="1">
    <location>
        <begin position="316"/>
        <end position="446"/>
    </location>
</feature>
<feature type="transmembrane region" description="Helical" evidence="2">
    <location>
        <begin position="69"/>
        <end position="96"/>
    </location>
</feature>
<feature type="chain" id="PRO_5040860083" evidence="3">
    <location>
        <begin position="20"/>
        <end position="701"/>
    </location>
</feature>
<dbReference type="Proteomes" id="UP001150538">
    <property type="component" value="Unassembled WGS sequence"/>
</dbReference>
<dbReference type="OrthoDB" id="3251871at2759"/>
<dbReference type="AlphaFoldDB" id="A0A9W7ZX87"/>
<gene>
    <name evidence="4" type="ORF">H4219_004750</name>
</gene>
<keyword evidence="2" id="KW-0472">Membrane</keyword>
<feature type="compositionally biased region" description="Low complexity" evidence="1">
    <location>
        <begin position="27"/>
        <end position="55"/>
    </location>
</feature>
<feature type="compositionally biased region" description="Low complexity" evidence="1">
    <location>
        <begin position="516"/>
        <end position="527"/>
    </location>
</feature>
<feature type="compositionally biased region" description="Polar residues" evidence="1">
    <location>
        <begin position="432"/>
        <end position="442"/>
    </location>
</feature>
<feature type="transmembrane region" description="Helical" evidence="2">
    <location>
        <begin position="183"/>
        <end position="203"/>
    </location>
</feature>
<feature type="transmembrane region" description="Helical" evidence="2">
    <location>
        <begin position="605"/>
        <end position="627"/>
    </location>
</feature>
<feature type="transmembrane region" description="Helical" evidence="2">
    <location>
        <begin position="577"/>
        <end position="599"/>
    </location>
</feature>
<evidence type="ECO:0000313" key="5">
    <source>
        <dbReference type="Proteomes" id="UP001150538"/>
    </source>
</evidence>
<keyword evidence="2" id="KW-0812">Transmembrane</keyword>
<evidence type="ECO:0000313" key="4">
    <source>
        <dbReference type="EMBL" id="KAJ1914530.1"/>
    </source>
</evidence>
<feature type="region of interest" description="Disordered" evidence="1">
    <location>
        <begin position="26"/>
        <end position="59"/>
    </location>
</feature>
<comment type="caution">
    <text evidence="4">The sequence shown here is derived from an EMBL/GenBank/DDBJ whole genome shotgun (WGS) entry which is preliminary data.</text>
</comment>
<feature type="transmembrane region" description="Helical" evidence="2">
    <location>
        <begin position="231"/>
        <end position="254"/>
    </location>
</feature>
<accession>A0A9W7ZX87</accession>
<keyword evidence="3" id="KW-0732">Signal</keyword>
<name>A0A9W7ZX87_9FUNG</name>
<sequence>MSAYITTILAGLFAVLVKAQETLQNPNDSTAMATPTTTTSSPPDTPTDNTSSSPSDRPELSNSALGEWVFLYFGLNVASITLCLVIIMTVVGMLIVRRDIAMKPSFRLSGWIAVVDIIMSSCRIVKVFPNYMDNIPNINSRAVLWMGTFSTLSFMFLTGCIVFQLQMTVIHSKAYIAARLNPFYEVFSIVVPLVLTHPIMYIFNISWDTTFQEFYADVVLWKYDLYSWLTYYAWVLVIWVYCVVVCTLVVFELLPFWRQMNRRFNQLPQTMTSPDEFYYSQGSSKLDDEGDYEMSAFGGAVGGLVEDPRVIRQQLQQQQHRGVSLDLTVDGRGGVNNGNDASEDEDESRVIGRSSGRQANYRSKIKNSPYHEDSPFTPSQLDDLDRFNSGLEADPIIPSEADSESLNCRHNDLANGDDTGEFRPAFAIGDGNEQNSGGNSFHHQPFDNYYNTSDGISRDISFKDISKHHHLQLEIDPNAFSKDNTNSNNNNNSNNNSPLHQHVRSDSKSKLQRHLQSSQQQQQQQQQPSPLTPTVIMTPVAPRNPNYYHNQQHNRYAGQGTETSRNNRHRKHLKFTILRVMIYPLVPIITQTLNIVAQINHSLAYIYTARYILTSLQGILNFIAFMLNPGLDEFWAWLFKGLSNPGFGSSNSGSGGGVRGNPIPAVDAITAPAPPPVVQSVVTAAAAGTSGNNKRLFRRMK</sequence>
<evidence type="ECO:0000256" key="1">
    <source>
        <dbReference type="SAM" id="MobiDB-lite"/>
    </source>
</evidence>
<organism evidence="4 5">
    <name type="scientific">Mycoemilia scoparia</name>
    <dbReference type="NCBI Taxonomy" id="417184"/>
    <lineage>
        <taxon>Eukaryota</taxon>
        <taxon>Fungi</taxon>
        <taxon>Fungi incertae sedis</taxon>
        <taxon>Zoopagomycota</taxon>
        <taxon>Kickxellomycotina</taxon>
        <taxon>Kickxellomycetes</taxon>
        <taxon>Kickxellales</taxon>
        <taxon>Kickxellaceae</taxon>
        <taxon>Mycoemilia</taxon>
    </lineage>
</organism>
<feature type="region of interest" description="Disordered" evidence="1">
    <location>
        <begin position="478"/>
        <end position="552"/>
    </location>
</feature>
<dbReference type="EMBL" id="JANBPU010000193">
    <property type="protein sequence ID" value="KAJ1914530.1"/>
    <property type="molecule type" value="Genomic_DNA"/>
</dbReference>
<feature type="signal peptide" evidence="3">
    <location>
        <begin position="1"/>
        <end position="19"/>
    </location>
</feature>
<feature type="compositionally biased region" description="Low complexity" evidence="1">
    <location>
        <begin position="484"/>
        <end position="497"/>
    </location>
</feature>
<feature type="transmembrane region" description="Helical" evidence="2">
    <location>
        <begin position="143"/>
        <end position="163"/>
    </location>
</feature>
<evidence type="ECO:0000256" key="3">
    <source>
        <dbReference type="SAM" id="SignalP"/>
    </source>
</evidence>
<proteinExistence type="predicted"/>
<reference evidence="4" key="1">
    <citation type="submission" date="2022-07" db="EMBL/GenBank/DDBJ databases">
        <title>Phylogenomic reconstructions and comparative analyses of Kickxellomycotina fungi.</title>
        <authorList>
            <person name="Reynolds N.K."/>
            <person name="Stajich J.E."/>
            <person name="Barry K."/>
            <person name="Grigoriev I.V."/>
            <person name="Crous P."/>
            <person name="Smith M.E."/>
        </authorList>
    </citation>
    <scope>NUCLEOTIDE SEQUENCE</scope>
    <source>
        <strain evidence="4">NBRC 100468</strain>
    </source>
</reference>